<comment type="cofactor">
    <cofactor evidence="1">
        <name>Mn(2+)</name>
        <dbReference type="ChEBI" id="CHEBI:29035"/>
    </cofactor>
</comment>
<evidence type="ECO:0000313" key="7">
    <source>
        <dbReference type="Proteomes" id="UP000617355"/>
    </source>
</evidence>
<feature type="short sequence motif" description="Nudix box" evidence="4">
    <location>
        <begin position="49"/>
        <end position="70"/>
    </location>
</feature>
<comment type="function">
    <text evidence="4">Accelerates the degradation of transcripts by removing pyrophosphate from the 5'-end of triphosphorylated RNA, leading to a more labile monophosphorylated state that can stimulate subsequent ribonuclease cleavage.</text>
</comment>
<dbReference type="NCBIfam" id="NF001936">
    <property type="entry name" value="PRK00714.1-3"/>
    <property type="match status" value="1"/>
</dbReference>
<organism evidence="6 7">
    <name type="scientific">Sinisalibacter lacisalsi</name>
    <dbReference type="NCBI Taxonomy" id="1526570"/>
    <lineage>
        <taxon>Bacteria</taxon>
        <taxon>Pseudomonadati</taxon>
        <taxon>Pseudomonadota</taxon>
        <taxon>Alphaproteobacteria</taxon>
        <taxon>Rhodobacterales</taxon>
        <taxon>Roseobacteraceae</taxon>
        <taxon>Sinisalibacter</taxon>
    </lineage>
</organism>
<dbReference type="PRINTS" id="PR00502">
    <property type="entry name" value="NUDIXFAMILY"/>
</dbReference>
<dbReference type="Pfam" id="PF00293">
    <property type="entry name" value="NUDIX"/>
    <property type="match status" value="1"/>
</dbReference>
<dbReference type="EC" id="3.6.1.-" evidence="4"/>
<dbReference type="PANTHER" id="PTHR11839:SF22">
    <property type="entry name" value="NUDIX HYDROLASE 26, CHLOROPLASTIC"/>
    <property type="match status" value="1"/>
</dbReference>
<dbReference type="InterPro" id="IPR000086">
    <property type="entry name" value="NUDIX_hydrolase_dom"/>
</dbReference>
<dbReference type="CDD" id="cd03671">
    <property type="entry name" value="NUDIX_Ap4A_hydrolase_plant_like"/>
    <property type="match status" value="1"/>
</dbReference>
<comment type="cofactor">
    <cofactor evidence="2">
        <name>Mg(2+)</name>
        <dbReference type="ChEBI" id="CHEBI:18420"/>
    </cofactor>
</comment>
<keyword evidence="7" id="KW-1185">Reference proteome</keyword>
<comment type="cofactor">
    <cofactor evidence="4">
        <name>a divalent metal cation</name>
        <dbReference type="ChEBI" id="CHEBI:60240"/>
    </cofactor>
</comment>
<dbReference type="HAMAP" id="MF_00298">
    <property type="entry name" value="Nudix_RppH"/>
    <property type="match status" value="1"/>
</dbReference>
<dbReference type="InterPro" id="IPR020476">
    <property type="entry name" value="Nudix_hydrolase"/>
</dbReference>
<evidence type="ECO:0000256" key="4">
    <source>
        <dbReference type="HAMAP-Rule" id="MF_00298"/>
    </source>
</evidence>
<dbReference type="InterPro" id="IPR015797">
    <property type="entry name" value="NUDIX_hydrolase-like_dom_sf"/>
</dbReference>
<protein>
    <recommendedName>
        <fullName evidence="4">RNA pyrophosphohydrolase</fullName>
        <ecNumber evidence="4">3.6.1.-</ecNumber>
    </recommendedName>
    <alternativeName>
        <fullName evidence="4">(Di)nucleoside polyphosphate hydrolase</fullName>
    </alternativeName>
</protein>
<dbReference type="SUPFAM" id="SSF55811">
    <property type="entry name" value="Nudix"/>
    <property type="match status" value="1"/>
</dbReference>
<feature type="domain" description="Nudix hydrolase" evidence="5">
    <location>
        <begin position="10"/>
        <end position="159"/>
    </location>
</feature>
<evidence type="ECO:0000256" key="2">
    <source>
        <dbReference type="ARBA" id="ARBA00001946"/>
    </source>
</evidence>
<keyword evidence="3 4" id="KW-0378">Hydrolase</keyword>
<evidence type="ECO:0000313" key="6">
    <source>
        <dbReference type="EMBL" id="GGD22115.1"/>
    </source>
</evidence>
<dbReference type="Proteomes" id="UP000617355">
    <property type="component" value="Unassembled WGS sequence"/>
</dbReference>
<dbReference type="Gene3D" id="3.90.79.10">
    <property type="entry name" value="Nucleoside Triphosphate Pyrophosphohydrolase"/>
    <property type="match status" value="1"/>
</dbReference>
<dbReference type="InterPro" id="IPR022927">
    <property type="entry name" value="RppH"/>
</dbReference>
<proteinExistence type="inferred from homology"/>
<comment type="similarity">
    <text evidence="4">Belongs to the Nudix hydrolase family. RppH subfamily.</text>
</comment>
<comment type="caution">
    <text evidence="6">The sequence shown here is derived from an EMBL/GenBank/DDBJ whole genome shotgun (WGS) entry which is preliminary data.</text>
</comment>
<reference evidence="7" key="1">
    <citation type="journal article" date="2019" name="Int. J. Syst. Evol. Microbiol.">
        <title>The Global Catalogue of Microorganisms (GCM) 10K type strain sequencing project: providing services to taxonomists for standard genome sequencing and annotation.</title>
        <authorList>
            <consortium name="The Broad Institute Genomics Platform"/>
            <consortium name="The Broad Institute Genome Sequencing Center for Infectious Disease"/>
            <person name="Wu L."/>
            <person name="Ma J."/>
        </authorList>
    </citation>
    <scope>NUCLEOTIDE SEQUENCE [LARGE SCALE GENOMIC DNA]</scope>
    <source>
        <strain evidence="7">CGMCC 1.12922</strain>
    </source>
</reference>
<accession>A0ABQ1QDA7</accession>
<evidence type="ECO:0000259" key="5">
    <source>
        <dbReference type="PROSITE" id="PS51462"/>
    </source>
</evidence>
<dbReference type="PROSITE" id="PS51462">
    <property type="entry name" value="NUDIX"/>
    <property type="match status" value="1"/>
</dbReference>
<sequence>MSPDEISALPYRPNVGIMLANPKGLIFAGQRLDAAKLGTGETAWQAPQGGIDEGEDPLEAALRELEEETGVSRDLVTVEAEYPGWLTYDLPAEVVPRIWKGRFRGQKQRWYLMRFHGADNQIVIETAHPEFSRWTWLDPRDLVEKIVPFKRDIYREVIAKFEDRL</sequence>
<dbReference type="PANTHER" id="PTHR11839">
    <property type="entry name" value="UDP/ADP-SUGAR PYROPHOSPHATASE"/>
    <property type="match status" value="1"/>
</dbReference>
<dbReference type="EMBL" id="BMGI01000001">
    <property type="protein sequence ID" value="GGD22115.1"/>
    <property type="molecule type" value="Genomic_DNA"/>
</dbReference>
<evidence type="ECO:0000256" key="1">
    <source>
        <dbReference type="ARBA" id="ARBA00001936"/>
    </source>
</evidence>
<gene>
    <name evidence="4 6" type="primary">rppH</name>
    <name evidence="4" type="synonym">nudH</name>
    <name evidence="6" type="ORF">GCM10011358_03210</name>
</gene>
<dbReference type="PROSITE" id="PS00893">
    <property type="entry name" value="NUDIX_BOX"/>
    <property type="match status" value="1"/>
</dbReference>
<dbReference type="NCBIfam" id="NF001938">
    <property type="entry name" value="PRK00714.1-5"/>
    <property type="match status" value="1"/>
</dbReference>
<dbReference type="InterPro" id="IPR020084">
    <property type="entry name" value="NUDIX_hydrolase_CS"/>
</dbReference>
<dbReference type="RefSeq" id="WP_188525861.1">
    <property type="nucleotide sequence ID" value="NZ_BMGI01000001.1"/>
</dbReference>
<name>A0ABQ1QDA7_9RHOB</name>
<evidence type="ECO:0000256" key="3">
    <source>
        <dbReference type="ARBA" id="ARBA00022801"/>
    </source>
</evidence>